<dbReference type="AlphaFoldDB" id="A0A8H5HQ36"/>
<keyword evidence="3" id="KW-1185">Reference proteome</keyword>
<proteinExistence type="predicted"/>
<accession>A0A8H5HQ36</accession>
<feature type="chain" id="PRO_5034381432" evidence="1">
    <location>
        <begin position="22"/>
        <end position="182"/>
    </location>
</feature>
<dbReference type="EMBL" id="JAACJN010000031">
    <property type="protein sequence ID" value="KAF5387508.1"/>
    <property type="molecule type" value="Genomic_DNA"/>
</dbReference>
<feature type="signal peptide" evidence="1">
    <location>
        <begin position="1"/>
        <end position="21"/>
    </location>
</feature>
<protein>
    <submittedName>
        <fullName evidence="2">Uncharacterized protein</fullName>
    </submittedName>
</protein>
<evidence type="ECO:0000256" key="1">
    <source>
        <dbReference type="SAM" id="SignalP"/>
    </source>
</evidence>
<evidence type="ECO:0000313" key="2">
    <source>
        <dbReference type="EMBL" id="KAF5387508.1"/>
    </source>
</evidence>
<reference evidence="2 3" key="1">
    <citation type="journal article" date="2020" name="ISME J.">
        <title>Uncovering the hidden diversity of litter-decomposition mechanisms in mushroom-forming fungi.</title>
        <authorList>
            <person name="Floudas D."/>
            <person name="Bentzer J."/>
            <person name="Ahren D."/>
            <person name="Johansson T."/>
            <person name="Persson P."/>
            <person name="Tunlid A."/>
        </authorList>
    </citation>
    <scope>NUCLEOTIDE SEQUENCE [LARGE SCALE GENOMIC DNA]</scope>
    <source>
        <strain evidence="2 3">CBS 406.79</strain>
    </source>
</reference>
<sequence>MVSLFTTVFAALALAGSSVSATPLARDTCAPNAQGSGVSIVSAQFGSLEWGDHNATPAVGDVLGFSSARGLAATDFHVQQSGQFPASFIIKDVDNNSLAVTAQGSHLAFTTASDSGDQVDQIFDISCQSCAGDTTPGKAAGSSCTFSPHGHSDQCVTLGSKDVLLSLTGCTGSSNQLFNIVF</sequence>
<dbReference type="Proteomes" id="UP000518752">
    <property type="component" value="Unassembled WGS sequence"/>
</dbReference>
<comment type="caution">
    <text evidence="2">The sequence shown here is derived from an EMBL/GenBank/DDBJ whole genome shotgun (WGS) entry which is preliminary data.</text>
</comment>
<name>A0A8H5HQ36_9AGAR</name>
<evidence type="ECO:0000313" key="3">
    <source>
        <dbReference type="Proteomes" id="UP000518752"/>
    </source>
</evidence>
<keyword evidence="1" id="KW-0732">Signal</keyword>
<organism evidence="2 3">
    <name type="scientific">Collybiopsis confluens</name>
    <dbReference type="NCBI Taxonomy" id="2823264"/>
    <lineage>
        <taxon>Eukaryota</taxon>
        <taxon>Fungi</taxon>
        <taxon>Dikarya</taxon>
        <taxon>Basidiomycota</taxon>
        <taxon>Agaricomycotina</taxon>
        <taxon>Agaricomycetes</taxon>
        <taxon>Agaricomycetidae</taxon>
        <taxon>Agaricales</taxon>
        <taxon>Marasmiineae</taxon>
        <taxon>Omphalotaceae</taxon>
        <taxon>Collybiopsis</taxon>
    </lineage>
</organism>
<dbReference type="OrthoDB" id="2920504at2759"/>
<gene>
    <name evidence="2" type="ORF">D9757_006535</name>
</gene>